<proteinExistence type="predicted"/>
<comment type="caution">
    <text evidence="2">The sequence shown here is derived from an EMBL/GenBank/DDBJ whole genome shotgun (WGS) entry which is preliminary data.</text>
</comment>
<reference evidence="2 3" key="1">
    <citation type="submission" date="2020-02" db="EMBL/GenBank/DDBJ databases">
        <title>Flavobacteriaceae Psychroflexus bacterium YR1-1, complete genome.</title>
        <authorList>
            <person name="Li Y."/>
            <person name="Wu S."/>
        </authorList>
    </citation>
    <scope>NUCLEOTIDE SEQUENCE [LARGE SCALE GENOMIC DNA]</scope>
    <source>
        <strain evidence="2 3">YR1-1</strain>
    </source>
</reference>
<accession>A0A6B3R5D4</accession>
<evidence type="ECO:0000313" key="3">
    <source>
        <dbReference type="Proteomes" id="UP000478505"/>
    </source>
</evidence>
<dbReference type="RefSeq" id="WP_164005486.1">
    <property type="nucleotide sequence ID" value="NZ_JAAIKD010000006.1"/>
</dbReference>
<protein>
    <recommendedName>
        <fullName evidence="1">Haemolysin activator HlyB C-terminal domain-containing protein</fullName>
    </recommendedName>
</protein>
<dbReference type="Proteomes" id="UP000478505">
    <property type="component" value="Unassembled WGS sequence"/>
</dbReference>
<keyword evidence="3" id="KW-1185">Reference proteome</keyword>
<evidence type="ECO:0000313" key="2">
    <source>
        <dbReference type="EMBL" id="NEV94780.1"/>
    </source>
</evidence>
<gene>
    <name evidence="2" type="ORF">G3567_11555</name>
</gene>
<organism evidence="2 3">
    <name type="scientific">Psychroflexus aurantiacus</name>
    <dbReference type="NCBI Taxonomy" id="2709310"/>
    <lineage>
        <taxon>Bacteria</taxon>
        <taxon>Pseudomonadati</taxon>
        <taxon>Bacteroidota</taxon>
        <taxon>Flavobacteriia</taxon>
        <taxon>Flavobacteriales</taxon>
        <taxon>Flavobacteriaceae</taxon>
        <taxon>Psychroflexus</taxon>
    </lineage>
</organism>
<dbReference type="Pfam" id="PF03865">
    <property type="entry name" value="ShlB"/>
    <property type="match status" value="1"/>
</dbReference>
<evidence type="ECO:0000259" key="1">
    <source>
        <dbReference type="Pfam" id="PF03865"/>
    </source>
</evidence>
<feature type="domain" description="Haemolysin activator HlyB C-terminal" evidence="1">
    <location>
        <begin position="400"/>
        <end position="512"/>
    </location>
</feature>
<dbReference type="EMBL" id="JAAIKD010000006">
    <property type="protein sequence ID" value="NEV94780.1"/>
    <property type="molecule type" value="Genomic_DNA"/>
</dbReference>
<dbReference type="Gene3D" id="2.40.160.50">
    <property type="entry name" value="membrane protein fhac: a member of the omp85/tpsb transporter family"/>
    <property type="match status" value="1"/>
</dbReference>
<dbReference type="AlphaFoldDB" id="A0A6B3R5D4"/>
<dbReference type="InterPro" id="IPR005565">
    <property type="entry name" value="Hemolysn_activator_HlyB_C"/>
</dbReference>
<sequence length="550" mass="62361">MNKNTLFLILILSLTSALRSQSVLLHIETKPDSTLQKQDFKFNTFEEAEASLNVKMDSLKQAGYPFLISKKNTINKAIYVNLELHERIDSLLITIETEHAHLIPKDLPLKDHQVKLAYPEANRFLNSIIFSLKKEGSPFGKALLTQIKVRDTHTIEADLKITTGLQRSIDKINIKGYPALSKTYLSRFSNIKTGDVFIESEIQQKTEQLNNIPFIEVKKPTEVLFKKDSTELFVYLEKVSSNSFDGFLGFGSTDENDFQLNGYFNMVLLNNLDFGERLDIRYKNNGTGQQSFEGHITLPFLLKSPLSLEAGLRLFRKDSSFSNTSQLINLNYQLDEHFSLEGGLEFTNSTNLEGELNTTSEITDFKSTFYGLGFKFYNLASRQGFDEDSFLNLKASAGQRKTDATSDQYKLTLSGQHQMALNRRNLLYVNLNSEVLISEAFFNNELFRFGGVNSIRGFIENSLFANRYAVLQTEYRYVLDSNLFANTVLDLGYFENNIQNINENLLGYGVGLGLKSKAGLFRLILANSISENQATSLSNSKIHISFTSFF</sequence>
<name>A0A6B3R5D4_9FLAO</name>